<name>A0ABQ7QKM9_PLUXY</name>
<dbReference type="EMBL" id="JAHIBW010000013">
    <property type="protein sequence ID" value="KAG7305736.1"/>
    <property type="molecule type" value="Genomic_DNA"/>
</dbReference>
<gene>
    <name evidence="1" type="ORF">JYU34_009860</name>
</gene>
<protein>
    <submittedName>
        <fullName evidence="1">Uncharacterized protein</fullName>
    </submittedName>
</protein>
<dbReference type="InterPro" id="IPR015089">
    <property type="entry name" value="UQCR"/>
</dbReference>
<evidence type="ECO:0000313" key="1">
    <source>
        <dbReference type="EMBL" id="KAG7305736.1"/>
    </source>
</evidence>
<dbReference type="SUPFAM" id="SSF81518">
    <property type="entry name" value="Subunit XI (6.4 kDa protein) of cytochrome bc1 complex (Ubiquinol-cytochrome c reductase)"/>
    <property type="match status" value="1"/>
</dbReference>
<reference evidence="1 2" key="1">
    <citation type="submission" date="2021-06" db="EMBL/GenBank/DDBJ databases">
        <title>A haploid diamondback moth (Plutella xylostella L.) genome assembly resolves 31 chromosomes and identifies a diamide resistance mutation.</title>
        <authorList>
            <person name="Ward C.M."/>
            <person name="Perry K.D."/>
            <person name="Baker G."/>
            <person name="Powis K."/>
            <person name="Heckel D.G."/>
            <person name="Baxter S.W."/>
        </authorList>
    </citation>
    <scope>NUCLEOTIDE SEQUENCE [LARGE SCALE GENOMIC DNA]</scope>
    <source>
        <strain evidence="1 2">LV</strain>
        <tissue evidence="1">Single pupa</tissue>
    </source>
</reference>
<accession>A0ABQ7QKM9</accession>
<dbReference type="InterPro" id="IPR029027">
    <property type="entry name" value="Single_a-helix_sf"/>
</dbReference>
<comment type="caution">
    <text evidence="1">The sequence shown here is derived from an EMBL/GenBank/DDBJ whole genome shotgun (WGS) entry which is preliminary data.</text>
</comment>
<evidence type="ECO:0000313" key="2">
    <source>
        <dbReference type="Proteomes" id="UP000823941"/>
    </source>
</evidence>
<dbReference type="PANTHER" id="PTHR15420">
    <property type="entry name" value="UBIQUINOL-CYTOCHROME C REDUCTASE COMPLEX 6.4 KD PROTEIN"/>
    <property type="match status" value="1"/>
</dbReference>
<dbReference type="Proteomes" id="UP000823941">
    <property type="component" value="Chromosome 13"/>
</dbReference>
<dbReference type="PANTHER" id="PTHR15420:SF2">
    <property type="entry name" value="CYTOCHROME B-C1 COMPLEX SUBUNIT 10"/>
    <property type="match status" value="1"/>
</dbReference>
<proteinExistence type="predicted"/>
<organism evidence="1 2">
    <name type="scientific">Plutella xylostella</name>
    <name type="common">Diamondback moth</name>
    <name type="synonym">Plutella maculipennis</name>
    <dbReference type="NCBI Taxonomy" id="51655"/>
    <lineage>
        <taxon>Eukaryota</taxon>
        <taxon>Metazoa</taxon>
        <taxon>Ecdysozoa</taxon>
        <taxon>Arthropoda</taxon>
        <taxon>Hexapoda</taxon>
        <taxon>Insecta</taxon>
        <taxon>Pterygota</taxon>
        <taxon>Neoptera</taxon>
        <taxon>Endopterygota</taxon>
        <taxon>Lepidoptera</taxon>
        <taxon>Glossata</taxon>
        <taxon>Ditrysia</taxon>
        <taxon>Yponomeutoidea</taxon>
        <taxon>Plutellidae</taxon>
        <taxon>Plutella</taxon>
    </lineage>
</organism>
<keyword evidence="2" id="KW-1185">Reference proteome</keyword>
<sequence>MKFSKKHTELLMSFSSSLAHWGAAGALGTIYFTDWRCIVTLIPFYNGAFVGEPKTKTYTC</sequence>
<dbReference type="Gene3D" id="1.20.5.220">
    <property type="match status" value="1"/>
</dbReference>
<dbReference type="Pfam" id="PF08997">
    <property type="entry name" value="UCR_6-4kD"/>
    <property type="match status" value="1"/>
</dbReference>